<dbReference type="InterPro" id="IPR029063">
    <property type="entry name" value="SAM-dependent_MTases_sf"/>
</dbReference>
<dbReference type="RefSeq" id="WP_131309349.1">
    <property type="nucleotide sequence ID" value="NZ_SJFN01000013.1"/>
</dbReference>
<dbReference type="Proteomes" id="UP000292781">
    <property type="component" value="Unassembled WGS sequence"/>
</dbReference>
<keyword evidence="6 12" id="KW-0489">Methyltransferase</keyword>
<dbReference type="AlphaFoldDB" id="A0A4Q9VQC8"/>
<comment type="similarity">
    <text evidence="2">Belongs to the methyltransferase superfamily. L-isoaspartyl/D-aspartyl protein methyltransferase family.</text>
</comment>
<sequence length="230" mass="23937">MAGRYAAAVRRTEITVSEAESRILARLVAILADKGIADRDLLAAIAATPRDAFVAEAAGAALGRDRPLLLECGQTVEAPSAFARLCVAAEIDRGRRVLEIGTGSGWGTAVLAALAAKVYTVERWATLGAAAAERFSDFAFDNVVASVHDGLEGWSRHAPFDRILVSGATPEPPADLIAQLAVGGVLVAPLGPSGGPQTLTRWRRGDRAVEVEALGPVRCVALIPGRAQAL</sequence>
<accession>A0A4Q9VQC8</accession>
<evidence type="ECO:0000256" key="5">
    <source>
        <dbReference type="ARBA" id="ARBA00022490"/>
    </source>
</evidence>
<dbReference type="NCBIfam" id="NF001453">
    <property type="entry name" value="PRK00312.1"/>
    <property type="match status" value="1"/>
</dbReference>
<dbReference type="SUPFAM" id="SSF53335">
    <property type="entry name" value="S-adenosyl-L-methionine-dependent methyltransferases"/>
    <property type="match status" value="1"/>
</dbReference>
<evidence type="ECO:0000313" key="12">
    <source>
        <dbReference type="EMBL" id="TBW38027.1"/>
    </source>
</evidence>
<keyword evidence="7 12" id="KW-0808">Transferase</keyword>
<evidence type="ECO:0000256" key="6">
    <source>
        <dbReference type="ARBA" id="ARBA00022603"/>
    </source>
</evidence>
<protein>
    <recommendedName>
        <fullName evidence="4">Protein-L-isoaspartate O-methyltransferase</fullName>
        <ecNumber evidence="3">2.1.1.77</ecNumber>
    </recommendedName>
    <alternativeName>
        <fullName evidence="11">L-isoaspartyl protein carboxyl methyltransferase</fullName>
    </alternativeName>
    <alternativeName>
        <fullName evidence="9">Protein L-isoaspartyl methyltransferase</fullName>
    </alternativeName>
    <alternativeName>
        <fullName evidence="10">Protein-beta-aspartate methyltransferase</fullName>
    </alternativeName>
</protein>
<dbReference type="GO" id="GO:0004719">
    <property type="term" value="F:protein-L-isoaspartate (D-aspartate) O-methyltransferase activity"/>
    <property type="evidence" value="ECO:0007669"/>
    <property type="project" value="UniProtKB-EC"/>
</dbReference>
<name>A0A4Q9VQC8_9HYPH</name>
<evidence type="ECO:0000256" key="10">
    <source>
        <dbReference type="ARBA" id="ARBA00031323"/>
    </source>
</evidence>
<proteinExistence type="inferred from homology"/>
<dbReference type="Gene3D" id="3.40.50.150">
    <property type="entry name" value="Vaccinia Virus protein VP39"/>
    <property type="match status" value="1"/>
</dbReference>
<comment type="subcellular location">
    <subcellularLocation>
        <location evidence="1">Cytoplasm</location>
    </subcellularLocation>
</comment>
<dbReference type="Pfam" id="PF01135">
    <property type="entry name" value="PCMT"/>
    <property type="match status" value="1"/>
</dbReference>
<dbReference type="OrthoDB" id="9810066at2"/>
<evidence type="ECO:0000313" key="13">
    <source>
        <dbReference type="Proteomes" id="UP000292781"/>
    </source>
</evidence>
<evidence type="ECO:0000256" key="8">
    <source>
        <dbReference type="ARBA" id="ARBA00022691"/>
    </source>
</evidence>
<dbReference type="InterPro" id="IPR000682">
    <property type="entry name" value="PCMT"/>
</dbReference>
<keyword evidence="13" id="KW-1185">Reference proteome</keyword>
<evidence type="ECO:0000256" key="11">
    <source>
        <dbReference type="ARBA" id="ARBA00031350"/>
    </source>
</evidence>
<evidence type="ECO:0000256" key="2">
    <source>
        <dbReference type="ARBA" id="ARBA00005369"/>
    </source>
</evidence>
<dbReference type="EMBL" id="SJFN01000013">
    <property type="protein sequence ID" value="TBW38027.1"/>
    <property type="molecule type" value="Genomic_DNA"/>
</dbReference>
<gene>
    <name evidence="12" type="ORF">EYW49_10510</name>
</gene>
<comment type="caution">
    <text evidence="12">The sequence shown here is derived from an EMBL/GenBank/DDBJ whole genome shotgun (WGS) entry which is preliminary data.</text>
</comment>
<dbReference type="PANTHER" id="PTHR11579">
    <property type="entry name" value="PROTEIN-L-ISOASPARTATE O-METHYLTRANSFERASE"/>
    <property type="match status" value="1"/>
</dbReference>
<evidence type="ECO:0000256" key="1">
    <source>
        <dbReference type="ARBA" id="ARBA00004496"/>
    </source>
</evidence>
<evidence type="ECO:0000256" key="9">
    <source>
        <dbReference type="ARBA" id="ARBA00030757"/>
    </source>
</evidence>
<reference evidence="12 13" key="1">
    <citation type="submission" date="2019-02" db="EMBL/GenBank/DDBJ databases">
        <title>Siculibacillus lacustris gen. nov., sp. nov., a new rosette-forming bacterium isolated from a freshwater crater lake (Lake St. Ana, Romania).</title>
        <authorList>
            <person name="Felfoldi T."/>
            <person name="Marton Z."/>
            <person name="Szabo A."/>
            <person name="Mentes A."/>
            <person name="Boka K."/>
            <person name="Marialigeti K."/>
            <person name="Mathe I."/>
            <person name="Koncz M."/>
            <person name="Schumann P."/>
            <person name="Toth E."/>
        </authorList>
    </citation>
    <scope>NUCLEOTIDE SEQUENCE [LARGE SCALE GENOMIC DNA]</scope>
    <source>
        <strain evidence="12 13">SA-279</strain>
    </source>
</reference>
<keyword evidence="5" id="KW-0963">Cytoplasm</keyword>
<evidence type="ECO:0000256" key="3">
    <source>
        <dbReference type="ARBA" id="ARBA00011890"/>
    </source>
</evidence>
<evidence type="ECO:0000256" key="7">
    <source>
        <dbReference type="ARBA" id="ARBA00022679"/>
    </source>
</evidence>
<evidence type="ECO:0000256" key="4">
    <source>
        <dbReference type="ARBA" id="ARBA00013346"/>
    </source>
</evidence>
<dbReference type="PANTHER" id="PTHR11579:SF0">
    <property type="entry name" value="PROTEIN-L-ISOASPARTATE(D-ASPARTATE) O-METHYLTRANSFERASE"/>
    <property type="match status" value="1"/>
</dbReference>
<dbReference type="GO" id="GO:0032259">
    <property type="term" value="P:methylation"/>
    <property type="evidence" value="ECO:0007669"/>
    <property type="project" value="UniProtKB-KW"/>
</dbReference>
<keyword evidence="8" id="KW-0949">S-adenosyl-L-methionine</keyword>
<dbReference type="GO" id="GO:0005737">
    <property type="term" value="C:cytoplasm"/>
    <property type="evidence" value="ECO:0007669"/>
    <property type="project" value="UniProtKB-SubCell"/>
</dbReference>
<dbReference type="EC" id="2.1.1.77" evidence="3"/>
<organism evidence="12 13">
    <name type="scientific">Siculibacillus lacustris</name>
    <dbReference type="NCBI Taxonomy" id="1549641"/>
    <lineage>
        <taxon>Bacteria</taxon>
        <taxon>Pseudomonadati</taxon>
        <taxon>Pseudomonadota</taxon>
        <taxon>Alphaproteobacteria</taxon>
        <taxon>Hyphomicrobiales</taxon>
        <taxon>Ancalomicrobiaceae</taxon>
        <taxon>Siculibacillus</taxon>
    </lineage>
</organism>